<protein>
    <submittedName>
        <fullName evidence="1">Uncharacterized protein</fullName>
    </submittedName>
</protein>
<name>A0A0F9BWS9_9ZZZZ</name>
<dbReference type="EMBL" id="LAZR01038904">
    <property type="protein sequence ID" value="KKL18347.1"/>
    <property type="molecule type" value="Genomic_DNA"/>
</dbReference>
<comment type="caution">
    <text evidence="1">The sequence shown here is derived from an EMBL/GenBank/DDBJ whole genome shotgun (WGS) entry which is preliminary data.</text>
</comment>
<evidence type="ECO:0000313" key="1">
    <source>
        <dbReference type="EMBL" id="KKL18347.1"/>
    </source>
</evidence>
<reference evidence="1" key="1">
    <citation type="journal article" date="2015" name="Nature">
        <title>Complex archaea that bridge the gap between prokaryotes and eukaryotes.</title>
        <authorList>
            <person name="Spang A."/>
            <person name="Saw J.H."/>
            <person name="Jorgensen S.L."/>
            <person name="Zaremba-Niedzwiedzka K."/>
            <person name="Martijn J."/>
            <person name="Lind A.E."/>
            <person name="van Eijk R."/>
            <person name="Schleper C."/>
            <person name="Guy L."/>
            <person name="Ettema T.J."/>
        </authorList>
    </citation>
    <scope>NUCLEOTIDE SEQUENCE</scope>
</reference>
<sequence>MDSFKDKTPQKSIRVVLPLALYNKMKVE</sequence>
<proteinExistence type="predicted"/>
<dbReference type="AlphaFoldDB" id="A0A0F9BWS9"/>
<organism evidence="1">
    <name type="scientific">marine sediment metagenome</name>
    <dbReference type="NCBI Taxonomy" id="412755"/>
    <lineage>
        <taxon>unclassified sequences</taxon>
        <taxon>metagenomes</taxon>
        <taxon>ecological metagenomes</taxon>
    </lineage>
</organism>
<feature type="non-terminal residue" evidence="1">
    <location>
        <position position="28"/>
    </location>
</feature>
<gene>
    <name evidence="1" type="ORF">LCGC14_2476400</name>
</gene>
<accession>A0A0F9BWS9</accession>